<name>A0A930UWE7_9PAST</name>
<reference evidence="1" key="1">
    <citation type="submission" date="2020-11" db="EMBL/GenBank/DDBJ databases">
        <title>Gallibacterium anatis 1637, full genome, WGS.</title>
        <authorList>
            <person name="Laishevtcev A.I."/>
            <person name="Yakimova E.A."/>
            <person name="Petkovich D."/>
            <person name="Stepanova T.V."/>
            <person name="Kalendr R.S."/>
            <person name="Rubalsky E.O."/>
            <person name="Zulkarneev E.R."/>
            <person name="Aleshkin A.V."/>
        </authorList>
    </citation>
    <scope>NUCLEOTIDE SEQUENCE</scope>
    <source>
        <strain evidence="1">1637</strain>
    </source>
</reference>
<proteinExistence type="predicted"/>
<accession>A0A930UWE7</accession>
<sequence>MYAHMGLLYAKVGDTEKAFGFYQKEENFIQNLDNLLSLLVINRIGEA</sequence>
<dbReference type="AlphaFoldDB" id="A0A930UWE7"/>
<dbReference type="EMBL" id="JADION010000018">
    <property type="protein sequence ID" value="MBF4102645.1"/>
    <property type="molecule type" value="Genomic_DNA"/>
</dbReference>
<organism evidence="1">
    <name type="scientific">Gallibacterium anatis</name>
    <dbReference type="NCBI Taxonomy" id="750"/>
    <lineage>
        <taxon>Bacteria</taxon>
        <taxon>Pseudomonadati</taxon>
        <taxon>Pseudomonadota</taxon>
        <taxon>Gammaproteobacteria</taxon>
        <taxon>Pasteurellales</taxon>
        <taxon>Pasteurellaceae</taxon>
        <taxon>Gallibacterium</taxon>
    </lineage>
</organism>
<comment type="caution">
    <text evidence="1">The sequence shown here is derived from an EMBL/GenBank/DDBJ whole genome shotgun (WGS) entry which is preliminary data.</text>
</comment>
<evidence type="ECO:0008006" key="2">
    <source>
        <dbReference type="Google" id="ProtNLM"/>
    </source>
</evidence>
<gene>
    <name evidence="1" type="ORF">INT80_07610</name>
</gene>
<evidence type="ECO:0000313" key="1">
    <source>
        <dbReference type="EMBL" id="MBF4102645.1"/>
    </source>
</evidence>
<protein>
    <recommendedName>
        <fullName evidence="2">Tetratricopeptide repeat protein</fullName>
    </recommendedName>
</protein>